<comment type="cofactor">
    <cofactor evidence="1">
        <name>Mg(2+)</name>
        <dbReference type="ChEBI" id="CHEBI:18420"/>
    </cofactor>
</comment>
<dbReference type="InterPro" id="IPR029787">
    <property type="entry name" value="Nucleotide_cyclase"/>
</dbReference>
<evidence type="ECO:0000313" key="7">
    <source>
        <dbReference type="EMBL" id="GEK54846.1"/>
    </source>
</evidence>
<evidence type="ECO:0000256" key="1">
    <source>
        <dbReference type="ARBA" id="ARBA00001946"/>
    </source>
</evidence>
<dbReference type="SMART" id="SM00267">
    <property type="entry name" value="GGDEF"/>
    <property type="match status" value="1"/>
</dbReference>
<dbReference type="GO" id="GO:0043709">
    <property type="term" value="P:cell adhesion involved in single-species biofilm formation"/>
    <property type="evidence" value="ECO:0007669"/>
    <property type="project" value="TreeGrafter"/>
</dbReference>
<reference evidence="7 8" key="1">
    <citation type="submission" date="2019-07" db="EMBL/GenBank/DDBJ databases">
        <title>Whole genome shotgun sequence of Pseudoalteromonas espejiana NBRC 102222.</title>
        <authorList>
            <person name="Hosoyama A."/>
            <person name="Uohara A."/>
            <person name="Ohji S."/>
            <person name="Ichikawa N."/>
        </authorList>
    </citation>
    <scope>NUCLEOTIDE SEQUENCE [LARGE SCALE GENOMIC DNA]</scope>
    <source>
        <strain evidence="7 8">NBRC 102222</strain>
    </source>
</reference>
<comment type="caution">
    <text evidence="7">The sequence shown here is derived from an EMBL/GenBank/DDBJ whole genome shotgun (WGS) entry which is preliminary data.</text>
</comment>
<dbReference type="Pfam" id="PF00072">
    <property type="entry name" value="Response_reg"/>
    <property type="match status" value="2"/>
</dbReference>
<feature type="modified residue" description="4-aspartylphosphate" evidence="4">
    <location>
        <position position="183"/>
    </location>
</feature>
<feature type="modified residue" description="4-aspartylphosphate" evidence="4">
    <location>
        <position position="62"/>
    </location>
</feature>
<gene>
    <name evidence="7" type="ORF">PES01_16910</name>
</gene>
<protein>
    <recommendedName>
        <fullName evidence="2">diguanylate cyclase</fullName>
        <ecNumber evidence="2">2.7.7.65</ecNumber>
    </recommendedName>
</protein>
<dbReference type="PROSITE" id="PS50110">
    <property type="entry name" value="RESPONSE_REGULATORY"/>
    <property type="match status" value="2"/>
</dbReference>
<accession>A0A510XUV7</accession>
<dbReference type="EMBL" id="BJUM01000014">
    <property type="protein sequence ID" value="GEK54846.1"/>
    <property type="molecule type" value="Genomic_DNA"/>
</dbReference>
<proteinExistence type="predicted"/>
<comment type="catalytic activity">
    <reaction evidence="3">
        <text>2 GTP = 3',3'-c-di-GMP + 2 diphosphate</text>
        <dbReference type="Rhea" id="RHEA:24898"/>
        <dbReference type="ChEBI" id="CHEBI:33019"/>
        <dbReference type="ChEBI" id="CHEBI:37565"/>
        <dbReference type="ChEBI" id="CHEBI:58805"/>
        <dbReference type="EC" id="2.7.7.65"/>
    </reaction>
</comment>
<dbReference type="Pfam" id="PF00990">
    <property type="entry name" value="GGDEF"/>
    <property type="match status" value="1"/>
</dbReference>
<dbReference type="InterPro" id="IPR043128">
    <property type="entry name" value="Rev_trsase/Diguanyl_cyclase"/>
</dbReference>
<dbReference type="InterPro" id="IPR000160">
    <property type="entry name" value="GGDEF_dom"/>
</dbReference>
<feature type="domain" description="Response regulatory" evidence="5">
    <location>
        <begin position="133"/>
        <end position="250"/>
    </location>
</feature>
<dbReference type="CDD" id="cd01949">
    <property type="entry name" value="GGDEF"/>
    <property type="match status" value="1"/>
</dbReference>
<sequence length="420" mass="47715">MQNIKQGNYVTRRILIVEDTPTIARVQKHIALKVGYEVDIAESLEATKKLVEQNSYFCAVVDFILPDAPAGEAIPCTIAAEIPTIVMTGNIDKQTRDTVEKHPIIDYIIKENKQAYQYLEKQLQRLPRNENVKVLVVDDSTSTRKYICSLLKRHKYQILEAKDGKQALEVLESQKDVSVIITDNEMPNMNGDELCAEIRRLYSNDEKAIIGISGADSSALSSLFLKNGANDYLHKPFNSEEFYCRLSQNVDMLEQIATIKRQANTDYLTKLPNRRYFFEESSKSLKHLKKLNSDGALAMLDIDHFKSINDTYGHDAGDDVLKGLSVCFKKYFEKQLVARLGGEEFAVYFSETTTAQALKRLEGFRQFIELNSQEFSQEKIKFTISIGFASGPIYQIDELLKQADLKLYDAKETGRNKVVS</sequence>
<dbReference type="Gene3D" id="3.40.50.2300">
    <property type="match status" value="2"/>
</dbReference>
<dbReference type="AlphaFoldDB" id="A0A510XUV7"/>
<evidence type="ECO:0000256" key="2">
    <source>
        <dbReference type="ARBA" id="ARBA00012528"/>
    </source>
</evidence>
<evidence type="ECO:0000259" key="5">
    <source>
        <dbReference type="PROSITE" id="PS50110"/>
    </source>
</evidence>
<name>A0A510XUV7_9GAMM</name>
<dbReference type="SUPFAM" id="SSF52172">
    <property type="entry name" value="CheY-like"/>
    <property type="match status" value="2"/>
</dbReference>
<dbReference type="InterPro" id="IPR001789">
    <property type="entry name" value="Sig_transdc_resp-reg_receiver"/>
</dbReference>
<keyword evidence="4" id="KW-0597">Phosphoprotein</keyword>
<dbReference type="Gene3D" id="3.30.70.270">
    <property type="match status" value="1"/>
</dbReference>
<dbReference type="GO" id="GO:0000160">
    <property type="term" value="P:phosphorelay signal transduction system"/>
    <property type="evidence" value="ECO:0007669"/>
    <property type="project" value="InterPro"/>
</dbReference>
<evidence type="ECO:0000256" key="3">
    <source>
        <dbReference type="ARBA" id="ARBA00034247"/>
    </source>
</evidence>
<dbReference type="FunFam" id="3.30.70.270:FF:000001">
    <property type="entry name" value="Diguanylate cyclase domain protein"/>
    <property type="match status" value="1"/>
</dbReference>
<dbReference type="CDD" id="cd17544">
    <property type="entry name" value="REC_2_GGDEF"/>
    <property type="match status" value="1"/>
</dbReference>
<evidence type="ECO:0000259" key="6">
    <source>
        <dbReference type="PROSITE" id="PS50887"/>
    </source>
</evidence>
<dbReference type="NCBIfam" id="TIGR00254">
    <property type="entry name" value="GGDEF"/>
    <property type="match status" value="1"/>
</dbReference>
<evidence type="ECO:0000313" key="8">
    <source>
        <dbReference type="Proteomes" id="UP000321419"/>
    </source>
</evidence>
<dbReference type="EC" id="2.7.7.65" evidence="2"/>
<feature type="domain" description="Response regulatory" evidence="5">
    <location>
        <begin position="13"/>
        <end position="125"/>
    </location>
</feature>
<dbReference type="InterPro" id="IPR050469">
    <property type="entry name" value="Diguanylate_Cyclase"/>
</dbReference>
<dbReference type="GO" id="GO:0052621">
    <property type="term" value="F:diguanylate cyclase activity"/>
    <property type="evidence" value="ECO:0007669"/>
    <property type="project" value="UniProtKB-EC"/>
</dbReference>
<dbReference type="SUPFAM" id="SSF55073">
    <property type="entry name" value="Nucleotide cyclase"/>
    <property type="match status" value="1"/>
</dbReference>
<dbReference type="GO" id="GO:0005886">
    <property type="term" value="C:plasma membrane"/>
    <property type="evidence" value="ECO:0007669"/>
    <property type="project" value="TreeGrafter"/>
</dbReference>
<dbReference type="PANTHER" id="PTHR45138:SF9">
    <property type="entry name" value="DIGUANYLATE CYCLASE DGCM-RELATED"/>
    <property type="match status" value="1"/>
</dbReference>
<organism evidence="7 8">
    <name type="scientific">Pseudoalteromonas espejiana</name>
    <dbReference type="NCBI Taxonomy" id="28107"/>
    <lineage>
        <taxon>Bacteria</taxon>
        <taxon>Pseudomonadati</taxon>
        <taxon>Pseudomonadota</taxon>
        <taxon>Gammaproteobacteria</taxon>
        <taxon>Alteromonadales</taxon>
        <taxon>Pseudoalteromonadaceae</taxon>
        <taxon>Pseudoalteromonas</taxon>
    </lineage>
</organism>
<evidence type="ECO:0000256" key="4">
    <source>
        <dbReference type="PROSITE-ProRule" id="PRU00169"/>
    </source>
</evidence>
<dbReference type="GO" id="GO:1902201">
    <property type="term" value="P:negative regulation of bacterial-type flagellum-dependent cell motility"/>
    <property type="evidence" value="ECO:0007669"/>
    <property type="project" value="TreeGrafter"/>
</dbReference>
<dbReference type="Proteomes" id="UP000321419">
    <property type="component" value="Unassembled WGS sequence"/>
</dbReference>
<dbReference type="PROSITE" id="PS50887">
    <property type="entry name" value="GGDEF"/>
    <property type="match status" value="1"/>
</dbReference>
<feature type="domain" description="GGDEF" evidence="6">
    <location>
        <begin position="293"/>
        <end position="420"/>
    </location>
</feature>
<dbReference type="PANTHER" id="PTHR45138">
    <property type="entry name" value="REGULATORY COMPONENTS OF SENSORY TRANSDUCTION SYSTEM"/>
    <property type="match status" value="1"/>
</dbReference>
<dbReference type="SMART" id="SM00448">
    <property type="entry name" value="REC"/>
    <property type="match status" value="2"/>
</dbReference>
<keyword evidence="8" id="KW-1185">Reference proteome</keyword>
<dbReference type="InterPro" id="IPR011006">
    <property type="entry name" value="CheY-like_superfamily"/>
</dbReference>